<organism evidence="1 2">
    <name type="scientific">Lentithecium fluviatile CBS 122367</name>
    <dbReference type="NCBI Taxonomy" id="1168545"/>
    <lineage>
        <taxon>Eukaryota</taxon>
        <taxon>Fungi</taxon>
        <taxon>Dikarya</taxon>
        <taxon>Ascomycota</taxon>
        <taxon>Pezizomycotina</taxon>
        <taxon>Dothideomycetes</taxon>
        <taxon>Pleosporomycetidae</taxon>
        <taxon>Pleosporales</taxon>
        <taxon>Massarineae</taxon>
        <taxon>Lentitheciaceae</taxon>
        <taxon>Lentithecium</taxon>
    </lineage>
</organism>
<accession>A0A6G1IPZ8</accession>
<keyword evidence="2" id="KW-1185">Reference proteome</keyword>
<gene>
    <name evidence="1" type="ORF">K458DRAFT_460453</name>
</gene>
<dbReference type="EMBL" id="MU005600">
    <property type="protein sequence ID" value="KAF2679949.1"/>
    <property type="molecule type" value="Genomic_DNA"/>
</dbReference>
<dbReference type="Proteomes" id="UP000799291">
    <property type="component" value="Unassembled WGS sequence"/>
</dbReference>
<sequence>MAGLSWPGWPAERLRPGCQERRAGSVGRRAVETASPPWAVGRGETPRWSTCGSATPTLSCHWPPWRRERVATEETSPVQRRSWLRRRCYAGFRALSCATNVSVLGLICSTSMLLRHREANPSRPLSGICCSGSPQDVEVRRVKTANAPKRQGQ</sequence>
<protein>
    <submittedName>
        <fullName evidence="1">Uncharacterized protein</fullName>
    </submittedName>
</protein>
<dbReference type="AlphaFoldDB" id="A0A6G1IPZ8"/>
<reference evidence="1" key="1">
    <citation type="journal article" date="2020" name="Stud. Mycol.">
        <title>101 Dothideomycetes genomes: a test case for predicting lifestyles and emergence of pathogens.</title>
        <authorList>
            <person name="Haridas S."/>
            <person name="Albert R."/>
            <person name="Binder M."/>
            <person name="Bloem J."/>
            <person name="Labutti K."/>
            <person name="Salamov A."/>
            <person name="Andreopoulos B."/>
            <person name="Baker S."/>
            <person name="Barry K."/>
            <person name="Bills G."/>
            <person name="Bluhm B."/>
            <person name="Cannon C."/>
            <person name="Castanera R."/>
            <person name="Culley D."/>
            <person name="Daum C."/>
            <person name="Ezra D."/>
            <person name="Gonzalez J."/>
            <person name="Henrissat B."/>
            <person name="Kuo A."/>
            <person name="Liang C."/>
            <person name="Lipzen A."/>
            <person name="Lutzoni F."/>
            <person name="Magnuson J."/>
            <person name="Mondo S."/>
            <person name="Nolan M."/>
            <person name="Ohm R."/>
            <person name="Pangilinan J."/>
            <person name="Park H.-J."/>
            <person name="Ramirez L."/>
            <person name="Alfaro M."/>
            <person name="Sun H."/>
            <person name="Tritt A."/>
            <person name="Yoshinaga Y."/>
            <person name="Zwiers L.-H."/>
            <person name="Turgeon B."/>
            <person name="Goodwin S."/>
            <person name="Spatafora J."/>
            <person name="Crous P."/>
            <person name="Grigoriev I."/>
        </authorList>
    </citation>
    <scope>NUCLEOTIDE SEQUENCE</scope>
    <source>
        <strain evidence="1">CBS 122367</strain>
    </source>
</reference>
<proteinExistence type="predicted"/>
<evidence type="ECO:0000313" key="1">
    <source>
        <dbReference type="EMBL" id="KAF2679949.1"/>
    </source>
</evidence>
<evidence type="ECO:0000313" key="2">
    <source>
        <dbReference type="Proteomes" id="UP000799291"/>
    </source>
</evidence>
<name>A0A6G1IPZ8_9PLEO</name>